<name>A0A8J3N4S4_9CHLR</name>
<dbReference type="Pfam" id="PF12728">
    <property type="entry name" value="HTH_17"/>
    <property type="match status" value="1"/>
</dbReference>
<keyword evidence="3" id="KW-1185">Reference proteome</keyword>
<evidence type="ECO:0000313" key="2">
    <source>
        <dbReference type="EMBL" id="GHO98349.1"/>
    </source>
</evidence>
<dbReference type="Gene3D" id="1.10.1660.10">
    <property type="match status" value="1"/>
</dbReference>
<feature type="domain" description="Helix-turn-helix" evidence="1">
    <location>
        <begin position="6"/>
        <end position="56"/>
    </location>
</feature>
<evidence type="ECO:0000313" key="3">
    <source>
        <dbReference type="Proteomes" id="UP000597444"/>
    </source>
</evidence>
<evidence type="ECO:0000259" key="1">
    <source>
        <dbReference type="Pfam" id="PF12728"/>
    </source>
</evidence>
<gene>
    <name evidence="2" type="ORF">KSF_083970</name>
</gene>
<dbReference type="InterPro" id="IPR010093">
    <property type="entry name" value="SinI_DNA-bd"/>
</dbReference>
<dbReference type="GO" id="GO:0003677">
    <property type="term" value="F:DNA binding"/>
    <property type="evidence" value="ECO:0007669"/>
    <property type="project" value="InterPro"/>
</dbReference>
<dbReference type="InterPro" id="IPR041657">
    <property type="entry name" value="HTH_17"/>
</dbReference>
<sequence length="62" mass="7491">MADSDFLTPKQIAEDLQVHIETVYTWIREKKLIAVRLSARDYRISKEDYEDFLSKRKTDRKE</sequence>
<dbReference type="SUPFAM" id="SSF46955">
    <property type="entry name" value="Putative DNA-binding domain"/>
    <property type="match status" value="1"/>
</dbReference>
<dbReference type="Proteomes" id="UP000597444">
    <property type="component" value="Unassembled WGS sequence"/>
</dbReference>
<organism evidence="2 3">
    <name type="scientific">Reticulibacter mediterranei</name>
    <dbReference type="NCBI Taxonomy" id="2778369"/>
    <lineage>
        <taxon>Bacteria</taxon>
        <taxon>Bacillati</taxon>
        <taxon>Chloroflexota</taxon>
        <taxon>Ktedonobacteria</taxon>
        <taxon>Ktedonobacterales</taxon>
        <taxon>Reticulibacteraceae</taxon>
        <taxon>Reticulibacter</taxon>
    </lineage>
</organism>
<reference evidence="2" key="1">
    <citation type="submission" date="2020-10" db="EMBL/GenBank/DDBJ databases">
        <title>Taxonomic study of unclassified bacteria belonging to the class Ktedonobacteria.</title>
        <authorList>
            <person name="Yabe S."/>
            <person name="Wang C.M."/>
            <person name="Zheng Y."/>
            <person name="Sakai Y."/>
            <person name="Cavaletti L."/>
            <person name="Monciardini P."/>
            <person name="Donadio S."/>
        </authorList>
    </citation>
    <scope>NUCLEOTIDE SEQUENCE</scope>
    <source>
        <strain evidence="2">ID150040</strain>
    </source>
</reference>
<dbReference type="NCBIfam" id="TIGR01764">
    <property type="entry name" value="excise"/>
    <property type="match status" value="1"/>
</dbReference>
<dbReference type="EMBL" id="BNJK01000002">
    <property type="protein sequence ID" value="GHO98349.1"/>
    <property type="molecule type" value="Genomic_DNA"/>
</dbReference>
<proteinExistence type="predicted"/>
<dbReference type="RefSeq" id="WP_220209101.1">
    <property type="nucleotide sequence ID" value="NZ_BNJK01000002.1"/>
</dbReference>
<dbReference type="InterPro" id="IPR009061">
    <property type="entry name" value="DNA-bd_dom_put_sf"/>
</dbReference>
<dbReference type="AlphaFoldDB" id="A0A8J3N4S4"/>
<comment type="caution">
    <text evidence="2">The sequence shown here is derived from an EMBL/GenBank/DDBJ whole genome shotgun (WGS) entry which is preliminary data.</text>
</comment>
<protein>
    <recommendedName>
        <fullName evidence="1">Helix-turn-helix domain-containing protein</fullName>
    </recommendedName>
</protein>
<accession>A0A8J3N4S4</accession>